<reference evidence="2" key="1">
    <citation type="submission" date="2024-01" db="EMBL/GenBank/DDBJ databases">
        <authorList>
            <person name="Webb A."/>
        </authorList>
    </citation>
    <scope>NUCLEOTIDE SEQUENCE</scope>
    <source>
        <strain evidence="2">Pm1</strain>
    </source>
</reference>
<dbReference type="EMBL" id="CAKLBY020000067">
    <property type="protein sequence ID" value="CAK7923156.1"/>
    <property type="molecule type" value="Genomic_DNA"/>
</dbReference>
<gene>
    <name evidence="2" type="ORF">PM001_LOCUS8306</name>
</gene>
<name>A0AAV1TNH9_9STRA</name>
<proteinExistence type="predicted"/>
<comment type="caution">
    <text evidence="2">The sequence shown here is derived from an EMBL/GenBank/DDBJ whole genome shotgun (WGS) entry which is preliminary data.</text>
</comment>
<evidence type="ECO:0000256" key="1">
    <source>
        <dbReference type="SAM" id="SignalP"/>
    </source>
</evidence>
<feature type="signal peptide" evidence="1">
    <location>
        <begin position="1"/>
        <end position="16"/>
    </location>
</feature>
<evidence type="ECO:0000313" key="2">
    <source>
        <dbReference type="EMBL" id="CAK7923156.1"/>
    </source>
</evidence>
<dbReference type="AlphaFoldDB" id="A0AAV1TNH9"/>
<sequence>MRVFFLFLSLALGVSSEESAVEWVGLGDLLHVVGLALRVVPHAPREWDTATSNGRRESSLAVHLSGDLDGWDNHLFHVAQTEPREFHLCASAGSCLSAAGPLPAAPPSTLVAPGGGGGGGGGGGDVSRACQQVAAPHGVSSIAPAH</sequence>
<evidence type="ECO:0000313" key="3">
    <source>
        <dbReference type="Proteomes" id="UP001162060"/>
    </source>
</evidence>
<dbReference type="Proteomes" id="UP001162060">
    <property type="component" value="Unassembled WGS sequence"/>
</dbReference>
<protein>
    <recommendedName>
        <fullName evidence="4">Secreted protein</fullName>
    </recommendedName>
</protein>
<organism evidence="2 3">
    <name type="scientific">Peronospora matthiolae</name>
    <dbReference type="NCBI Taxonomy" id="2874970"/>
    <lineage>
        <taxon>Eukaryota</taxon>
        <taxon>Sar</taxon>
        <taxon>Stramenopiles</taxon>
        <taxon>Oomycota</taxon>
        <taxon>Peronosporomycetes</taxon>
        <taxon>Peronosporales</taxon>
        <taxon>Peronosporaceae</taxon>
        <taxon>Peronospora</taxon>
    </lineage>
</organism>
<accession>A0AAV1TNH9</accession>
<keyword evidence="1" id="KW-0732">Signal</keyword>
<evidence type="ECO:0008006" key="4">
    <source>
        <dbReference type="Google" id="ProtNLM"/>
    </source>
</evidence>
<feature type="chain" id="PRO_5043965375" description="Secreted protein" evidence="1">
    <location>
        <begin position="17"/>
        <end position="146"/>
    </location>
</feature>